<dbReference type="RefSeq" id="XP_003870062.1">
    <property type="nucleotide sequence ID" value="XM_003870013.1"/>
</dbReference>
<dbReference type="EMBL" id="HE681723">
    <property type="protein sequence ID" value="CCG23931.1"/>
    <property type="molecule type" value="Genomic_DNA"/>
</dbReference>
<dbReference type="OrthoDB" id="443318at2759"/>
<dbReference type="GO" id="GO:0004185">
    <property type="term" value="F:serine-type carboxypeptidase activity"/>
    <property type="evidence" value="ECO:0007669"/>
    <property type="project" value="UniProtKB-EC"/>
</dbReference>
<dbReference type="SUPFAM" id="SSF53474">
    <property type="entry name" value="alpha/beta-Hydrolases"/>
    <property type="match status" value="1"/>
</dbReference>
<dbReference type="GO" id="GO:0000324">
    <property type="term" value="C:fungal-type vacuole"/>
    <property type="evidence" value="ECO:0007669"/>
    <property type="project" value="TreeGrafter"/>
</dbReference>
<feature type="signal peptide" evidence="7">
    <location>
        <begin position="1"/>
        <end position="16"/>
    </location>
</feature>
<evidence type="ECO:0000313" key="8">
    <source>
        <dbReference type="EMBL" id="CCG23931.1"/>
    </source>
</evidence>
<dbReference type="KEGG" id="cot:CORT_0E03430"/>
<feature type="chain" id="PRO_5003616654" description="carboxypeptidase C" evidence="7">
    <location>
        <begin position="17"/>
        <end position="457"/>
    </location>
</feature>
<sequence>MKAFILLTIFTTVVVSFQDVFDTATAHTIRQFPSYTLFTKPIASLGLESPSVGQYAGYFKCDLTQQNMFYYFFESRSPTPTEDPLILWLTGGPGCSSSYGLFFELGPSSINAKLEPVYNPWSWNSNASIIFLDQPTNTGFSYGGIPALNTDTATQSIYIFIEFFFDRFPQFRKVPFHIAGESYSGHYIPNLMNQFKKNELTITFNVSSVLIGNGIIDPLTQIGAYRPMACGGGGYKRLLNESVCQDMSEQYQEFKRFDELCYKYGEILSCAYARRLGNEVGAPFYELGINPYDIRKECVANTSDCYVESSPIDQYLNLVDVKDALGVPTEIEFQMCKDSVAIPFEIYGDNMRPSQQYLQDLLEEDIPVLIYAGDKDYLCGWVGLLEVCNKLNCKQFGDQKLRHWVTKGGNIAGEVKNFDKLTFVRVYDAGHMVPFDQPENALDLVNRWINGDYGLIN</sequence>
<evidence type="ECO:0000256" key="3">
    <source>
        <dbReference type="ARBA" id="ARBA00022645"/>
    </source>
</evidence>
<dbReference type="HOGENOM" id="CLU_008523_10_4_1"/>
<keyword evidence="9" id="KW-1185">Reference proteome</keyword>
<dbReference type="Pfam" id="PF00450">
    <property type="entry name" value="Peptidase_S10"/>
    <property type="match status" value="1"/>
</dbReference>
<keyword evidence="6" id="KW-0325">Glycoprotein</keyword>
<gene>
    <name evidence="8" type="ORF">CORT_0E03430</name>
</gene>
<dbReference type="eggNOG" id="KOG1282">
    <property type="taxonomic scope" value="Eukaryota"/>
</dbReference>
<protein>
    <recommendedName>
        <fullName evidence="2">carboxypeptidase C</fullName>
        <ecNumber evidence="2">3.4.16.5</ecNumber>
    </recommendedName>
</protein>
<accession>H8X703</accession>
<dbReference type="InterPro" id="IPR001563">
    <property type="entry name" value="Peptidase_S10"/>
</dbReference>
<reference evidence="8 9" key="1">
    <citation type="journal article" date="2012" name="PLoS ONE">
        <title>Sequence and analysis of the genome of the pathogenic yeast Candida orthopsilosis.</title>
        <authorList>
            <person name="Riccombeni A."/>
            <person name="Vidanes G."/>
            <person name="Proux-Wera E."/>
            <person name="Wolfe K.H."/>
            <person name="Butler G."/>
        </authorList>
    </citation>
    <scope>NUCLEOTIDE SEQUENCE [LARGE SCALE GENOMIC DNA]</scope>
    <source>
        <strain evidence="8 9">Co 90-125</strain>
    </source>
</reference>
<dbReference type="GeneID" id="14541158"/>
<name>H8X703_CANO9</name>
<dbReference type="PANTHER" id="PTHR11802">
    <property type="entry name" value="SERINE PROTEASE FAMILY S10 SERINE CARBOXYPEPTIDASE"/>
    <property type="match status" value="1"/>
</dbReference>
<comment type="similarity">
    <text evidence="1">Belongs to the peptidase S10 family.</text>
</comment>
<dbReference type="PROSITE" id="PS00560">
    <property type="entry name" value="CARBOXYPEPT_SER_HIS"/>
    <property type="match status" value="1"/>
</dbReference>
<dbReference type="Gene3D" id="1.10.287.410">
    <property type="match status" value="1"/>
</dbReference>
<dbReference type="Proteomes" id="UP000005018">
    <property type="component" value="Chromosome 5"/>
</dbReference>
<keyword evidence="7" id="KW-0732">Signal</keyword>
<dbReference type="AlphaFoldDB" id="H8X703"/>
<dbReference type="InterPro" id="IPR033124">
    <property type="entry name" value="Ser_caboxypep_his_AS"/>
</dbReference>
<dbReference type="PRINTS" id="PR00724">
    <property type="entry name" value="CRBOXYPTASEC"/>
</dbReference>
<dbReference type="EC" id="3.4.16.5" evidence="2"/>
<keyword evidence="4" id="KW-0645">Protease</keyword>
<proteinExistence type="inferred from homology"/>
<dbReference type="PANTHER" id="PTHR11802:SF113">
    <property type="entry name" value="SERINE CARBOXYPEPTIDASE CTSA-4.1"/>
    <property type="match status" value="1"/>
</dbReference>
<evidence type="ECO:0000256" key="2">
    <source>
        <dbReference type="ARBA" id="ARBA00012446"/>
    </source>
</evidence>
<dbReference type="MEROPS" id="S10.001"/>
<evidence type="ECO:0000256" key="4">
    <source>
        <dbReference type="ARBA" id="ARBA00022670"/>
    </source>
</evidence>
<organism evidence="8 9">
    <name type="scientific">Candida orthopsilosis (strain 90-125)</name>
    <name type="common">Yeast</name>
    <dbReference type="NCBI Taxonomy" id="1136231"/>
    <lineage>
        <taxon>Eukaryota</taxon>
        <taxon>Fungi</taxon>
        <taxon>Dikarya</taxon>
        <taxon>Ascomycota</taxon>
        <taxon>Saccharomycotina</taxon>
        <taxon>Pichiomycetes</taxon>
        <taxon>Debaryomycetaceae</taxon>
        <taxon>Candida/Lodderomyces clade</taxon>
        <taxon>Candida</taxon>
    </lineage>
</organism>
<evidence type="ECO:0000313" key="9">
    <source>
        <dbReference type="Proteomes" id="UP000005018"/>
    </source>
</evidence>
<evidence type="ECO:0000256" key="5">
    <source>
        <dbReference type="ARBA" id="ARBA00022801"/>
    </source>
</evidence>
<evidence type="ECO:0000256" key="7">
    <source>
        <dbReference type="SAM" id="SignalP"/>
    </source>
</evidence>
<evidence type="ECO:0000256" key="1">
    <source>
        <dbReference type="ARBA" id="ARBA00009431"/>
    </source>
</evidence>
<keyword evidence="3" id="KW-0121">Carboxypeptidase</keyword>
<evidence type="ECO:0000256" key="6">
    <source>
        <dbReference type="ARBA" id="ARBA00023180"/>
    </source>
</evidence>
<dbReference type="InterPro" id="IPR029058">
    <property type="entry name" value="AB_hydrolase_fold"/>
</dbReference>
<dbReference type="Gene3D" id="3.40.50.1820">
    <property type="entry name" value="alpha/beta hydrolase"/>
    <property type="match status" value="1"/>
</dbReference>
<dbReference type="GO" id="GO:0006508">
    <property type="term" value="P:proteolysis"/>
    <property type="evidence" value="ECO:0007669"/>
    <property type="project" value="UniProtKB-KW"/>
</dbReference>
<keyword evidence="5" id="KW-0378">Hydrolase</keyword>